<dbReference type="OrthoDB" id="6778822at2759"/>
<dbReference type="PANTHER" id="PTHR11042">
    <property type="entry name" value="EUKARYOTIC TRANSLATION INITIATION FACTOR 2-ALPHA KINASE EIF2-ALPHA KINASE -RELATED"/>
    <property type="match status" value="1"/>
</dbReference>
<dbReference type="GO" id="GO:0004694">
    <property type="term" value="F:eukaryotic translation initiation factor 2alpha kinase activity"/>
    <property type="evidence" value="ECO:0007669"/>
    <property type="project" value="TreeGrafter"/>
</dbReference>
<evidence type="ECO:0000313" key="8">
    <source>
        <dbReference type="EMBL" id="KAA0201086.1"/>
    </source>
</evidence>
<dbReference type="Gene3D" id="3.30.200.20">
    <property type="entry name" value="Phosphorylase Kinase, domain 1"/>
    <property type="match status" value="1"/>
</dbReference>
<dbReference type="PANTHER" id="PTHR11042:SF136">
    <property type="entry name" value="EIF-2-ALPHA KINASE GCN2"/>
    <property type="match status" value="1"/>
</dbReference>
<evidence type="ECO:0000256" key="3">
    <source>
        <dbReference type="ARBA" id="ARBA00022777"/>
    </source>
</evidence>
<comment type="similarity">
    <text evidence="5">Belongs to the protein kinase superfamily. Ser/Thr protein kinase family. GCN2 subfamily.</text>
</comment>
<evidence type="ECO:0000256" key="4">
    <source>
        <dbReference type="ARBA" id="ARBA00022840"/>
    </source>
</evidence>
<name>A0A8E0S405_9TREM</name>
<reference evidence="8" key="1">
    <citation type="submission" date="2019-05" db="EMBL/GenBank/DDBJ databases">
        <title>Annotation for the trematode Fasciolopsis buski.</title>
        <authorList>
            <person name="Choi Y.-J."/>
        </authorList>
    </citation>
    <scope>NUCLEOTIDE SEQUENCE</scope>
    <source>
        <strain evidence="8">HT</strain>
        <tissue evidence="8">Whole worm</tissue>
    </source>
</reference>
<feature type="domain" description="Protein kinase" evidence="7">
    <location>
        <begin position="1"/>
        <end position="392"/>
    </location>
</feature>
<evidence type="ECO:0000259" key="7">
    <source>
        <dbReference type="PROSITE" id="PS50011"/>
    </source>
</evidence>
<keyword evidence="2" id="KW-0547">Nucleotide-binding</keyword>
<dbReference type="EMBL" id="LUCM01000118">
    <property type="protein sequence ID" value="KAA0201086.1"/>
    <property type="molecule type" value="Genomic_DNA"/>
</dbReference>
<accession>A0A8E0S405</accession>
<keyword evidence="4" id="KW-0067">ATP-binding</keyword>
<feature type="region of interest" description="Disordered" evidence="6">
    <location>
        <begin position="61"/>
        <end position="93"/>
    </location>
</feature>
<organism evidence="8 9">
    <name type="scientific">Fasciolopsis buskii</name>
    <dbReference type="NCBI Taxonomy" id="27845"/>
    <lineage>
        <taxon>Eukaryota</taxon>
        <taxon>Metazoa</taxon>
        <taxon>Spiralia</taxon>
        <taxon>Lophotrochozoa</taxon>
        <taxon>Platyhelminthes</taxon>
        <taxon>Trematoda</taxon>
        <taxon>Digenea</taxon>
        <taxon>Plagiorchiida</taxon>
        <taxon>Echinostomata</taxon>
        <taxon>Echinostomatoidea</taxon>
        <taxon>Fasciolidae</taxon>
        <taxon>Fasciolopsis</taxon>
    </lineage>
</organism>
<keyword evidence="8" id="KW-0396">Initiation factor</keyword>
<dbReference type="Proteomes" id="UP000728185">
    <property type="component" value="Unassembled WGS sequence"/>
</dbReference>
<feature type="region of interest" description="Disordered" evidence="6">
    <location>
        <begin position="166"/>
        <end position="209"/>
    </location>
</feature>
<dbReference type="InterPro" id="IPR050339">
    <property type="entry name" value="CC_SR_Kinase"/>
</dbReference>
<keyword evidence="9" id="KW-1185">Reference proteome</keyword>
<sequence>MEGMYYAIKCVKIDDTRFDVLLREIKTLSTLQHDNIVRYFTSWKDYFAEELPLKWMTRTGSVAHHQDRTSTTHSSRWSANRSDNGNCSHGGSASNKCIGLSAETEPDNLSSSPENTSRIKIGARGRRISRLEPEEVHPKTPTTTALPNDKELSWCDASKRFHGSFRSPDDVIGNAESCEMNGPRNGFPPTSSADDEEEEVSKNEVPTQESAPQIPYLIIQMELCASKSLRHVIDEENLYSTPDRAWSLFRELTHGLAYIHSKKIIHRDLKPANIMLDADDHVKIVDFGLATRTAEDKVVNARQLEADVFQKCSEMSTDHPPGADAQTSNVTTPSDRPSDLGSTIPGYSMTRYVGTYFYISPEVLNKSGKHIIYDEVRSRLLIFNFYSVIVPA</sequence>
<proteinExistence type="inferred from homology"/>
<dbReference type="SUPFAM" id="SSF56112">
    <property type="entry name" value="Protein kinase-like (PK-like)"/>
    <property type="match status" value="1"/>
</dbReference>
<keyword evidence="3 8" id="KW-0418">Kinase</keyword>
<dbReference type="InterPro" id="IPR008271">
    <property type="entry name" value="Ser/Thr_kinase_AS"/>
</dbReference>
<evidence type="ECO:0000256" key="6">
    <source>
        <dbReference type="SAM" id="MobiDB-lite"/>
    </source>
</evidence>
<dbReference type="GO" id="GO:0003743">
    <property type="term" value="F:translation initiation factor activity"/>
    <property type="evidence" value="ECO:0007669"/>
    <property type="project" value="UniProtKB-KW"/>
</dbReference>
<dbReference type="InterPro" id="IPR011009">
    <property type="entry name" value="Kinase-like_dom_sf"/>
</dbReference>
<feature type="region of interest" description="Disordered" evidence="6">
    <location>
        <begin position="315"/>
        <end position="343"/>
    </location>
</feature>
<dbReference type="PROSITE" id="PS50011">
    <property type="entry name" value="PROTEIN_KINASE_DOM"/>
    <property type="match status" value="1"/>
</dbReference>
<feature type="compositionally biased region" description="Polar residues" evidence="6">
    <location>
        <begin position="71"/>
        <end position="93"/>
    </location>
</feature>
<feature type="compositionally biased region" description="Polar residues" evidence="6">
    <location>
        <begin position="325"/>
        <end position="335"/>
    </location>
</feature>
<dbReference type="Pfam" id="PF00069">
    <property type="entry name" value="Pkinase"/>
    <property type="match status" value="1"/>
</dbReference>
<dbReference type="Gene3D" id="1.10.510.10">
    <property type="entry name" value="Transferase(Phosphotransferase) domain 1"/>
    <property type="match status" value="1"/>
</dbReference>
<evidence type="ECO:0000256" key="5">
    <source>
        <dbReference type="ARBA" id="ARBA00037982"/>
    </source>
</evidence>
<keyword evidence="1" id="KW-0808">Transferase</keyword>
<dbReference type="GO" id="GO:0005829">
    <property type="term" value="C:cytosol"/>
    <property type="evidence" value="ECO:0007669"/>
    <property type="project" value="TreeGrafter"/>
</dbReference>
<dbReference type="GO" id="GO:0005634">
    <property type="term" value="C:nucleus"/>
    <property type="evidence" value="ECO:0007669"/>
    <property type="project" value="TreeGrafter"/>
</dbReference>
<dbReference type="InterPro" id="IPR000719">
    <property type="entry name" value="Prot_kinase_dom"/>
</dbReference>
<comment type="caution">
    <text evidence="8">The sequence shown here is derived from an EMBL/GenBank/DDBJ whole genome shotgun (WGS) entry which is preliminary data.</text>
</comment>
<evidence type="ECO:0000256" key="2">
    <source>
        <dbReference type="ARBA" id="ARBA00022741"/>
    </source>
</evidence>
<dbReference type="GO" id="GO:0005524">
    <property type="term" value="F:ATP binding"/>
    <property type="evidence" value="ECO:0007669"/>
    <property type="project" value="UniProtKB-KW"/>
</dbReference>
<protein>
    <submittedName>
        <fullName evidence="8">Eukaryotic translation initiation factor 2-alpha kinase 4</fullName>
    </submittedName>
</protein>
<gene>
    <name evidence="8" type="ORF">FBUS_08728</name>
</gene>
<evidence type="ECO:0000313" key="9">
    <source>
        <dbReference type="Proteomes" id="UP000728185"/>
    </source>
</evidence>
<dbReference type="PROSITE" id="PS00108">
    <property type="entry name" value="PROTEIN_KINASE_ST"/>
    <property type="match status" value="1"/>
</dbReference>
<dbReference type="SMART" id="SM00220">
    <property type="entry name" value="S_TKc"/>
    <property type="match status" value="1"/>
</dbReference>
<dbReference type="AlphaFoldDB" id="A0A8E0S405"/>
<evidence type="ECO:0000256" key="1">
    <source>
        <dbReference type="ARBA" id="ARBA00022679"/>
    </source>
</evidence>
<keyword evidence="8" id="KW-0648">Protein biosynthesis</keyword>